<feature type="compositionally biased region" description="Basic and acidic residues" evidence="9">
    <location>
        <begin position="123"/>
        <end position="134"/>
    </location>
</feature>
<dbReference type="SMART" id="SM01331">
    <property type="entry name" value="DUF3635"/>
    <property type="match status" value="1"/>
</dbReference>
<reference evidence="11" key="1">
    <citation type="submission" date="2021-07" db="EMBL/GenBank/DDBJ databases">
        <title>Genome Resource of American Ginseng Black Spot Pathogen Alternaria panax.</title>
        <authorList>
            <person name="Qiu C."/>
            <person name="Wang W."/>
            <person name="Liu Z."/>
        </authorList>
    </citation>
    <scope>NUCLEOTIDE SEQUENCE</scope>
    <source>
        <strain evidence="11">BNCC115425</strain>
    </source>
</reference>
<evidence type="ECO:0000256" key="6">
    <source>
        <dbReference type="ARBA" id="ARBA00022840"/>
    </source>
</evidence>
<evidence type="ECO:0000256" key="2">
    <source>
        <dbReference type="ARBA" id="ARBA00022527"/>
    </source>
</evidence>
<organism evidence="11 12">
    <name type="scientific">Alternaria panax</name>
    <dbReference type="NCBI Taxonomy" id="48097"/>
    <lineage>
        <taxon>Eukaryota</taxon>
        <taxon>Fungi</taxon>
        <taxon>Dikarya</taxon>
        <taxon>Ascomycota</taxon>
        <taxon>Pezizomycotina</taxon>
        <taxon>Dothideomycetes</taxon>
        <taxon>Pleosporomycetidae</taxon>
        <taxon>Pleosporales</taxon>
        <taxon>Pleosporineae</taxon>
        <taxon>Pleosporaceae</taxon>
        <taxon>Alternaria</taxon>
        <taxon>Alternaria sect. Panax</taxon>
    </lineage>
</organism>
<feature type="region of interest" description="Disordered" evidence="9">
    <location>
        <begin position="575"/>
        <end position="655"/>
    </location>
</feature>
<dbReference type="GO" id="GO:0035556">
    <property type="term" value="P:intracellular signal transduction"/>
    <property type="evidence" value="ECO:0007669"/>
    <property type="project" value="TreeGrafter"/>
</dbReference>
<evidence type="ECO:0000256" key="4">
    <source>
        <dbReference type="ARBA" id="ARBA00022741"/>
    </source>
</evidence>
<feature type="compositionally biased region" description="Basic and acidic residues" evidence="9">
    <location>
        <begin position="24"/>
        <end position="35"/>
    </location>
</feature>
<keyword evidence="4" id="KW-0547">Nucleotide-binding</keyword>
<dbReference type="GO" id="GO:0005634">
    <property type="term" value="C:nucleus"/>
    <property type="evidence" value="ECO:0007669"/>
    <property type="project" value="TreeGrafter"/>
</dbReference>
<dbReference type="Gene3D" id="1.10.510.10">
    <property type="entry name" value="Transferase(Phosphotransferase) domain 1"/>
    <property type="match status" value="1"/>
</dbReference>
<keyword evidence="3 11" id="KW-0808">Transferase</keyword>
<feature type="compositionally biased region" description="Basic residues" evidence="9">
    <location>
        <begin position="83"/>
        <end position="93"/>
    </location>
</feature>
<feature type="compositionally biased region" description="Basic and acidic residues" evidence="9">
    <location>
        <begin position="49"/>
        <end position="59"/>
    </location>
</feature>
<sequence>MPAKVVVYGKKRNGERTAFTKFLSPEKEAANREIADENATSGTARDRRRPTEPEGHDMSVLEQGLGKLRIEKTQPMEDDGTSRKRSRSRKAKPGRIEDTVKENVVPFEDVLELSMQALSIQMPKEDDSKLLKEPRKPRKVLSDRNINALKNAHELDRPAPKLKKEKKRAVPIAVAQDVAATPIITPVQTDPAHSKQASIQRTACLPTPEPTPEPADVYTSYASPLLALSDRKKVIEFQEWSDELAPHFEVTKIAEASFSEVYRLSAISPANGVKEESVLKVVALKTPPAVPLPSQLHTRAVRDRDAQLEKEMEQREQEDAYKSQVDDVASEVKLLQNLTHIPGFTVFRDLTIVQGRPSASFNDAWKTWNKARPRGKKSEFPDPSKKASYDEFQLWAVVEMQDAGTDVEKLMETGGMSSIWEAWDVFWGVAISVGKAEEACRFEHRDLHLGNICVRSSRTGGDVMEPSIKDPLRRKLRFTGLDTTVIDYTLSRADILASLSKSRRTSIMSHVSSSTAASATEDMVDVAYLDLNKDLALFQGDASEEYQYEIYRYMRGVALFDNPLHVLYDEPFDAPHEEEEQEEEEVEEEPEQVPVTPRRSPRKNNHIRFDSEDEEPPAVRRSPRKHNDETIPGTEQTPEAEEEKPEEQPEKDDVWRDFHPKTNLVWLHFLLHKLLNHLAALSSPPHHISSRPIVSKRDEVDTKKVEKKALRLYKVLQRVSELLCPVALGREEGLSSAKELVVLALEERWVRVEDVEG</sequence>
<dbReference type="EMBL" id="JAANER010000002">
    <property type="protein sequence ID" value="KAG9193729.1"/>
    <property type="molecule type" value="Genomic_DNA"/>
</dbReference>
<feature type="domain" description="Serine/threonine-protein kinase haspin C-terminal" evidence="10">
    <location>
        <begin position="535"/>
        <end position="717"/>
    </location>
</feature>
<dbReference type="AlphaFoldDB" id="A0AAD4IFR5"/>
<gene>
    <name evidence="11" type="ORF">G6011_03764</name>
</gene>
<dbReference type="EC" id="2.7.11.1" evidence="1"/>
<evidence type="ECO:0000256" key="7">
    <source>
        <dbReference type="ARBA" id="ARBA00047899"/>
    </source>
</evidence>
<accession>A0AAD4IFR5</accession>
<proteinExistence type="predicted"/>
<evidence type="ECO:0000256" key="3">
    <source>
        <dbReference type="ARBA" id="ARBA00022679"/>
    </source>
</evidence>
<comment type="catalytic activity">
    <reaction evidence="7">
        <text>L-threonyl-[protein] + ATP = O-phospho-L-threonyl-[protein] + ADP + H(+)</text>
        <dbReference type="Rhea" id="RHEA:46608"/>
        <dbReference type="Rhea" id="RHEA-COMP:11060"/>
        <dbReference type="Rhea" id="RHEA-COMP:11605"/>
        <dbReference type="ChEBI" id="CHEBI:15378"/>
        <dbReference type="ChEBI" id="CHEBI:30013"/>
        <dbReference type="ChEBI" id="CHEBI:30616"/>
        <dbReference type="ChEBI" id="CHEBI:61977"/>
        <dbReference type="ChEBI" id="CHEBI:456216"/>
        <dbReference type="EC" id="2.7.11.1"/>
    </reaction>
</comment>
<dbReference type="Proteomes" id="UP001199106">
    <property type="component" value="Unassembled WGS sequence"/>
</dbReference>
<feature type="compositionally biased region" description="Basic and acidic residues" evidence="9">
    <location>
        <begin position="646"/>
        <end position="655"/>
    </location>
</feature>
<evidence type="ECO:0000256" key="9">
    <source>
        <dbReference type="SAM" id="MobiDB-lite"/>
    </source>
</evidence>
<comment type="catalytic activity">
    <reaction evidence="8">
        <text>L-seryl-[protein] + ATP = O-phospho-L-seryl-[protein] + ADP + H(+)</text>
        <dbReference type="Rhea" id="RHEA:17989"/>
        <dbReference type="Rhea" id="RHEA-COMP:9863"/>
        <dbReference type="Rhea" id="RHEA-COMP:11604"/>
        <dbReference type="ChEBI" id="CHEBI:15378"/>
        <dbReference type="ChEBI" id="CHEBI:29999"/>
        <dbReference type="ChEBI" id="CHEBI:30616"/>
        <dbReference type="ChEBI" id="CHEBI:83421"/>
        <dbReference type="ChEBI" id="CHEBI:456216"/>
        <dbReference type="EC" id="2.7.11.1"/>
    </reaction>
</comment>
<evidence type="ECO:0000259" key="10">
    <source>
        <dbReference type="SMART" id="SM01331"/>
    </source>
</evidence>
<evidence type="ECO:0000313" key="11">
    <source>
        <dbReference type="EMBL" id="KAG9193729.1"/>
    </source>
</evidence>
<comment type="caution">
    <text evidence="11">The sequence shown here is derived from an EMBL/GenBank/DDBJ whole genome shotgun (WGS) entry which is preliminary data.</text>
</comment>
<evidence type="ECO:0000313" key="12">
    <source>
        <dbReference type="Proteomes" id="UP001199106"/>
    </source>
</evidence>
<dbReference type="PANTHER" id="PTHR24419:SF18">
    <property type="entry name" value="SERINE_THREONINE-PROTEIN KINASE HASPIN"/>
    <property type="match status" value="1"/>
</dbReference>
<feature type="compositionally biased region" description="Acidic residues" evidence="9">
    <location>
        <begin position="575"/>
        <end position="591"/>
    </location>
</feature>
<dbReference type="GO" id="GO:0005737">
    <property type="term" value="C:cytoplasm"/>
    <property type="evidence" value="ECO:0007669"/>
    <property type="project" value="TreeGrafter"/>
</dbReference>
<dbReference type="Pfam" id="PF12330">
    <property type="entry name" value="Haspin_kinase"/>
    <property type="match status" value="1"/>
</dbReference>
<name>A0AAD4IFR5_9PLEO</name>
<feature type="region of interest" description="Disordered" evidence="9">
    <location>
        <begin position="1"/>
        <end position="101"/>
    </location>
</feature>
<evidence type="ECO:0000256" key="1">
    <source>
        <dbReference type="ARBA" id="ARBA00012513"/>
    </source>
</evidence>
<evidence type="ECO:0000256" key="5">
    <source>
        <dbReference type="ARBA" id="ARBA00022777"/>
    </source>
</evidence>
<feature type="region of interest" description="Disordered" evidence="9">
    <location>
        <begin position="122"/>
        <end position="144"/>
    </location>
</feature>
<dbReference type="InterPro" id="IPR024604">
    <property type="entry name" value="GSG2_C"/>
</dbReference>
<keyword evidence="12" id="KW-1185">Reference proteome</keyword>
<dbReference type="PANTHER" id="PTHR24419">
    <property type="entry name" value="INTERLEUKIN-1 RECEPTOR-ASSOCIATED KINASE"/>
    <property type="match status" value="1"/>
</dbReference>
<dbReference type="GO" id="GO:0072354">
    <property type="term" value="F:histone H3T3 kinase activity"/>
    <property type="evidence" value="ECO:0007669"/>
    <property type="project" value="TreeGrafter"/>
</dbReference>
<keyword evidence="2" id="KW-0723">Serine/threonine-protein kinase</keyword>
<dbReference type="Gene3D" id="3.30.200.20">
    <property type="entry name" value="Phosphorylase Kinase, domain 1"/>
    <property type="match status" value="1"/>
</dbReference>
<protein>
    <recommendedName>
        <fullName evidence="1">non-specific serine/threonine protein kinase</fullName>
        <ecNumber evidence="1">2.7.11.1</ecNumber>
    </recommendedName>
</protein>
<evidence type="ECO:0000256" key="8">
    <source>
        <dbReference type="ARBA" id="ARBA00048679"/>
    </source>
</evidence>
<keyword evidence="5 11" id="KW-0418">Kinase</keyword>
<dbReference type="GO" id="GO:0005524">
    <property type="term" value="F:ATP binding"/>
    <property type="evidence" value="ECO:0007669"/>
    <property type="project" value="UniProtKB-KW"/>
</dbReference>
<dbReference type="GO" id="GO:0000278">
    <property type="term" value="P:mitotic cell cycle"/>
    <property type="evidence" value="ECO:0007669"/>
    <property type="project" value="TreeGrafter"/>
</dbReference>
<keyword evidence="6" id="KW-0067">ATP-binding</keyword>